<evidence type="ECO:0000256" key="2">
    <source>
        <dbReference type="ARBA" id="ARBA00005695"/>
    </source>
</evidence>
<name>A0A387FV58_9HYPH</name>
<dbReference type="EMBL" id="CP032695">
    <property type="protein sequence ID" value="AYG61687.1"/>
    <property type="molecule type" value="Genomic_DNA"/>
</dbReference>
<dbReference type="PIRSF" id="PIRSF002741">
    <property type="entry name" value="MppA"/>
    <property type="match status" value="1"/>
</dbReference>
<dbReference type="InterPro" id="IPR030678">
    <property type="entry name" value="Peptide/Ni-bd"/>
</dbReference>
<evidence type="ECO:0000259" key="3">
    <source>
        <dbReference type="Pfam" id="PF00496"/>
    </source>
</evidence>
<comment type="subcellular location">
    <subcellularLocation>
        <location evidence="1">Periplasm</location>
    </subcellularLocation>
</comment>
<dbReference type="AlphaFoldDB" id="A0A387FV58"/>
<gene>
    <name evidence="4" type="ORF">CCGE525_22615</name>
</gene>
<evidence type="ECO:0000256" key="1">
    <source>
        <dbReference type="ARBA" id="ARBA00004418"/>
    </source>
</evidence>
<dbReference type="GO" id="GO:0030288">
    <property type="term" value="C:outer membrane-bounded periplasmic space"/>
    <property type="evidence" value="ECO:0007669"/>
    <property type="project" value="UniProtKB-ARBA"/>
</dbReference>
<dbReference type="InterPro" id="IPR039424">
    <property type="entry name" value="SBP_5"/>
</dbReference>
<dbReference type="Pfam" id="PF00496">
    <property type="entry name" value="SBP_bac_5"/>
    <property type="match status" value="1"/>
</dbReference>
<dbReference type="PANTHER" id="PTHR30290">
    <property type="entry name" value="PERIPLASMIC BINDING COMPONENT OF ABC TRANSPORTER"/>
    <property type="match status" value="1"/>
</dbReference>
<feature type="domain" description="Solute-binding protein family 5" evidence="3">
    <location>
        <begin position="101"/>
        <end position="455"/>
    </location>
</feature>
<dbReference type="SUPFAM" id="SSF53850">
    <property type="entry name" value="Periplasmic binding protein-like II"/>
    <property type="match status" value="1"/>
</dbReference>
<dbReference type="Gene3D" id="3.10.105.10">
    <property type="entry name" value="Dipeptide-binding Protein, Domain 3"/>
    <property type="match status" value="1"/>
</dbReference>
<evidence type="ECO:0000313" key="4">
    <source>
        <dbReference type="EMBL" id="AYG61687.1"/>
    </source>
</evidence>
<keyword evidence="4" id="KW-0614">Plasmid</keyword>
<evidence type="ECO:0000313" key="5">
    <source>
        <dbReference type="Proteomes" id="UP000282195"/>
    </source>
</evidence>
<dbReference type="OrthoDB" id="9764591at2"/>
<reference evidence="4 5" key="1">
    <citation type="submission" date="2018-10" db="EMBL/GenBank/DDBJ databases">
        <title>Rhizobium etli, R. leguminosarum and a new Rhizobium genospecies from Phaseolus dumosus.</title>
        <authorList>
            <person name="Ramirez-Puebla S.T."/>
            <person name="Rogel-Hernandez M.A."/>
            <person name="Guerrero G."/>
            <person name="Ormeno-Orrillo E."/>
            <person name="Martinez-Romero J.C."/>
            <person name="Negrete-Yankelevich S."/>
            <person name="Martinez-Romero E."/>
        </authorList>
    </citation>
    <scope>NUCLEOTIDE SEQUENCE [LARGE SCALE GENOMIC DNA]</scope>
    <source>
        <strain evidence="4 5">CCGE525</strain>
        <plasmid evidence="5">prccge525c</plasmid>
    </source>
</reference>
<dbReference type="GO" id="GO:0015833">
    <property type="term" value="P:peptide transport"/>
    <property type="evidence" value="ECO:0007669"/>
    <property type="project" value="TreeGrafter"/>
</dbReference>
<dbReference type="KEGG" id="rjg:CCGE525_22615"/>
<accession>A0A387FV58</accession>
<dbReference type="CDD" id="cd00995">
    <property type="entry name" value="PBP2_NikA_DppA_OppA_like"/>
    <property type="match status" value="1"/>
</dbReference>
<dbReference type="GO" id="GO:1904680">
    <property type="term" value="F:peptide transmembrane transporter activity"/>
    <property type="evidence" value="ECO:0007669"/>
    <property type="project" value="TreeGrafter"/>
</dbReference>
<geneLocation type="plasmid" evidence="5">
    <name>prccge525c</name>
</geneLocation>
<organism evidence="4 5">
    <name type="scientific">Rhizobium jaguaris</name>
    <dbReference type="NCBI Taxonomy" id="1312183"/>
    <lineage>
        <taxon>Bacteria</taxon>
        <taxon>Pseudomonadati</taxon>
        <taxon>Pseudomonadota</taxon>
        <taxon>Alphaproteobacteria</taxon>
        <taxon>Hyphomicrobiales</taxon>
        <taxon>Rhizobiaceae</taxon>
        <taxon>Rhizobium/Agrobacterium group</taxon>
        <taxon>Rhizobium</taxon>
    </lineage>
</organism>
<protein>
    <submittedName>
        <fullName evidence="4">ABC transporter substrate-binding protein</fullName>
    </submittedName>
</protein>
<sequence length="547" mass="59209">MMTSKTKEGRDMRKFLAAGGVRRAAAAMGMLAMVAGWGAATAARADNTPKPGGTLTIPGVNGTPWPNLSWLEPGYHVGNLNISVLIQGSLFLSPEKIGGPVIPDLATGYQYNADNTALTIKLRPNVRFTDGTPLNADAILWLWSPEYDMNPSSKAAIYLTGVKEVKKIDDLTVEVDFKSPNTTFVSALASQPVGLVASPTAFKKLGRNGFDLFPVGAGAYTVQTHVPNQSIVLKKNPDYWDASHVYLDSIREVLTGTDATANYQKLASGQVDLLPGIGVFAYDPEIIQQALSNSKLANSQGVGASFAFVDFTNAAPFNDKRAREALAYCIDREPIAQQTLGGFAEPAYVWGGPVNGMDLYPKDASGKPSIEAAKALNPYSYNQERAKALVKELGGLKFKLTSDISKNITVALQQEWAECGIDAEIYLPPPAQYTSILQNGTYQAYLVNTGGVPDPRLFAKYITPQQPLDQQHEVDDSVVTDAFNRSLGRSGDELQQDWNTIYKQLASDAYVLPVIAAPGYNVYTPCLHNTSYFGNTVTFLHAWKSCK</sequence>
<proteinExistence type="inferred from homology"/>
<dbReference type="Gene3D" id="3.40.190.10">
    <property type="entry name" value="Periplasmic binding protein-like II"/>
    <property type="match status" value="1"/>
</dbReference>
<dbReference type="Proteomes" id="UP000282195">
    <property type="component" value="Plasmid pRCCGE525c"/>
</dbReference>
<keyword evidence="5" id="KW-1185">Reference proteome</keyword>
<comment type="similarity">
    <text evidence="2">Belongs to the bacterial solute-binding protein 5 family.</text>
</comment>
<dbReference type="InterPro" id="IPR000914">
    <property type="entry name" value="SBP_5_dom"/>
</dbReference>
<dbReference type="GO" id="GO:0043190">
    <property type="term" value="C:ATP-binding cassette (ABC) transporter complex"/>
    <property type="evidence" value="ECO:0007669"/>
    <property type="project" value="InterPro"/>
</dbReference>